<reference evidence="1 2" key="1">
    <citation type="journal article" date="2011" name="Mol. Biol. Evol.">
        <title>Comparative genomic analysis of fruiting body formation in Myxococcales.</title>
        <authorList>
            <person name="Huntley S."/>
            <person name="Hamann N."/>
            <person name="Wegener-Feldbrugge S."/>
            <person name="Treuner-Lange A."/>
            <person name="Kube M."/>
            <person name="Reinhardt R."/>
            <person name="Klages S."/>
            <person name="Muller R."/>
            <person name="Ronning C.M."/>
            <person name="Nierman W.C."/>
            <person name="Sogaard-Andersen L."/>
        </authorList>
    </citation>
    <scope>NUCLEOTIDE SEQUENCE [LARGE SCALE GENOMIC DNA]</scope>
    <source>
        <strain evidence="1 2">DW4/3-1</strain>
    </source>
</reference>
<dbReference type="AlphaFoldDB" id="E3FPB5"/>
<sequence length="369" mass="41409">MDCLGACRSTGSCELKSFTGDMEIKLDTSLERVESLLPPLLMPPVSFSRIKRAARLLPRSAADFLGFECRLAEGDSHTDCALNLTADGARYLAGRHGTPLPDELRTESWQRVQRFYQEWGDTRDPAYVDAGATWLEFDTAAEELRPNLLFGYWPGKKEIRRPLPWLVESIIPMLLGTPISQAFQSHLLRCFEACPPGTDDFQIGLMIARRIQAVRLCVFDIRPDAAPAYLERLGWKGPLDEVRRTLEALAPHADFMGLHLDVGEQLYPQIGIEPGFIAGPWARQPHLEPRWHRQFEQLVNLGLCMPTKRDALMGWIGHQRYPRDSRDEGLVLLRGLSHLKVILRAGTPPQAKAYFGIAHRPLKAAAGAA</sequence>
<evidence type="ECO:0000313" key="2">
    <source>
        <dbReference type="Proteomes" id="UP000001351"/>
    </source>
</evidence>
<name>E3FPB5_STIAD</name>
<dbReference type="HOGENOM" id="CLU_055262_0_0_7"/>
<accession>E3FPB5</accession>
<evidence type="ECO:0000313" key="1">
    <source>
        <dbReference type="EMBL" id="ADO71925.1"/>
    </source>
</evidence>
<proteinExistence type="predicted"/>
<dbReference type="KEGG" id="sur:STAUR_4143"/>
<dbReference type="Proteomes" id="UP000001351">
    <property type="component" value="Chromosome"/>
</dbReference>
<dbReference type="EMBL" id="CP002271">
    <property type="protein sequence ID" value="ADO71925.1"/>
    <property type="molecule type" value="Genomic_DNA"/>
</dbReference>
<gene>
    <name evidence="1" type="ordered locus">STAUR_4143</name>
</gene>
<organism evidence="1 2">
    <name type="scientific">Stigmatella aurantiaca (strain DW4/3-1)</name>
    <dbReference type="NCBI Taxonomy" id="378806"/>
    <lineage>
        <taxon>Bacteria</taxon>
        <taxon>Pseudomonadati</taxon>
        <taxon>Myxococcota</taxon>
        <taxon>Myxococcia</taxon>
        <taxon>Myxococcales</taxon>
        <taxon>Cystobacterineae</taxon>
        <taxon>Archangiaceae</taxon>
        <taxon>Stigmatella</taxon>
    </lineage>
</organism>
<protein>
    <submittedName>
        <fullName evidence="1">Uncharacterized protein</fullName>
    </submittedName>
</protein>
<keyword evidence="2" id="KW-1185">Reference proteome</keyword>
<dbReference type="STRING" id="378806.STAUR_4143"/>
<dbReference type="eggNOG" id="COG3751">
    <property type="taxonomic scope" value="Bacteria"/>
</dbReference>